<keyword evidence="12" id="KW-1185">Reference proteome</keyword>
<keyword evidence="11" id="KW-0675">Receptor</keyword>
<dbReference type="Pfam" id="PF00560">
    <property type="entry name" value="LRR_1"/>
    <property type="match status" value="4"/>
</dbReference>
<organism evidence="11 12">
    <name type="scientific">Cinnamomum micranthum f. kanehirae</name>
    <dbReference type="NCBI Taxonomy" id="337451"/>
    <lineage>
        <taxon>Eukaryota</taxon>
        <taxon>Viridiplantae</taxon>
        <taxon>Streptophyta</taxon>
        <taxon>Embryophyta</taxon>
        <taxon>Tracheophyta</taxon>
        <taxon>Spermatophyta</taxon>
        <taxon>Magnoliopsida</taxon>
        <taxon>Magnoliidae</taxon>
        <taxon>Laurales</taxon>
        <taxon>Lauraceae</taxon>
        <taxon>Cinnamomum</taxon>
    </lineage>
</organism>
<dbReference type="InterPro" id="IPR032675">
    <property type="entry name" value="LRR_dom_sf"/>
</dbReference>
<evidence type="ECO:0000256" key="4">
    <source>
        <dbReference type="ARBA" id="ARBA00022692"/>
    </source>
</evidence>
<dbReference type="GO" id="GO:0016020">
    <property type="term" value="C:membrane"/>
    <property type="evidence" value="ECO:0007669"/>
    <property type="project" value="UniProtKB-SubCell"/>
</dbReference>
<accession>A0A3S3NE22</accession>
<evidence type="ECO:0000256" key="7">
    <source>
        <dbReference type="ARBA" id="ARBA00022989"/>
    </source>
</evidence>
<keyword evidence="5" id="KW-0732">Signal</keyword>
<evidence type="ECO:0000256" key="3">
    <source>
        <dbReference type="ARBA" id="ARBA00022614"/>
    </source>
</evidence>
<dbReference type="FunFam" id="3.80.10.10:FF:000111">
    <property type="entry name" value="LRR receptor-like serine/threonine-protein kinase ERECTA"/>
    <property type="match status" value="1"/>
</dbReference>
<dbReference type="OrthoDB" id="8731593at2759"/>
<dbReference type="SUPFAM" id="SSF52058">
    <property type="entry name" value="L domain-like"/>
    <property type="match status" value="1"/>
</dbReference>
<keyword evidence="4 10" id="KW-0812">Transmembrane</keyword>
<evidence type="ECO:0000313" key="12">
    <source>
        <dbReference type="Proteomes" id="UP000283530"/>
    </source>
</evidence>
<proteinExistence type="inferred from homology"/>
<dbReference type="STRING" id="337451.A0A3S3NE22"/>
<dbReference type="EMBL" id="QPKB01000010">
    <property type="protein sequence ID" value="RWR93261.1"/>
    <property type="molecule type" value="Genomic_DNA"/>
</dbReference>
<feature type="transmembrane region" description="Helical" evidence="10">
    <location>
        <begin position="138"/>
        <end position="155"/>
    </location>
</feature>
<comment type="caution">
    <text evidence="11">The sequence shown here is derived from an EMBL/GenBank/DDBJ whole genome shotgun (WGS) entry which is preliminary data.</text>
</comment>
<keyword evidence="8 10" id="KW-0472">Membrane</keyword>
<dbReference type="Gene3D" id="3.80.10.10">
    <property type="entry name" value="Ribonuclease Inhibitor"/>
    <property type="match status" value="1"/>
</dbReference>
<dbReference type="InterPro" id="IPR046956">
    <property type="entry name" value="RLP23-like"/>
</dbReference>
<sequence length="170" mass="18647">MDLSRNNLSGEIPQELTSLRGLYNLNLSRNHLEGKIPTKIGNLQQLESLNLSQNHLFGTIPSSISALTFLSSLNLSNNNLPGIIPSGNQLQTLTDSSIYTGNYDLCGPSLPKQCSPEVVPQPPNTFHGEDEKDGLEHWWFYVGVALGFVAGFWLTSGVRPRTDTQAHDAE</sequence>
<dbReference type="PRINTS" id="PR00019">
    <property type="entry name" value="LEURICHRPT"/>
</dbReference>
<protein>
    <submittedName>
        <fullName evidence="11">Phytosulfokine receptor 1-like protein</fullName>
    </submittedName>
</protein>
<evidence type="ECO:0000256" key="6">
    <source>
        <dbReference type="ARBA" id="ARBA00022737"/>
    </source>
</evidence>
<evidence type="ECO:0000313" key="11">
    <source>
        <dbReference type="EMBL" id="RWR93261.1"/>
    </source>
</evidence>
<dbReference type="PANTHER" id="PTHR48063:SF112">
    <property type="entry name" value="RECEPTOR LIKE PROTEIN 30-LIKE"/>
    <property type="match status" value="1"/>
</dbReference>
<dbReference type="InterPro" id="IPR001611">
    <property type="entry name" value="Leu-rich_rpt"/>
</dbReference>
<evidence type="ECO:0000256" key="9">
    <source>
        <dbReference type="ARBA" id="ARBA00023180"/>
    </source>
</evidence>
<evidence type="ECO:0000256" key="10">
    <source>
        <dbReference type="SAM" id="Phobius"/>
    </source>
</evidence>
<dbReference type="AlphaFoldDB" id="A0A3S3NE22"/>
<evidence type="ECO:0000256" key="8">
    <source>
        <dbReference type="ARBA" id="ARBA00023136"/>
    </source>
</evidence>
<dbReference type="Proteomes" id="UP000283530">
    <property type="component" value="Unassembled WGS sequence"/>
</dbReference>
<keyword evidence="7 10" id="KW-1133">Transmembrane helix</keyword>
<keyword evidence="6" id="KW-0677">Repeat</keyword>
<evidence type="ECO:0000256" key="2">
    <source>
        <dbReference type="ARBA" id="ARBA00009592"/>
    </source>
</evidence>
<keyword evidence="9" id="KW-0325">Glycoprotein</keyword>
<keyword evidence="3" id="KW-0433">Leucine-rich repeat</keyword>
<name>A0A3S3NE22_9MAGN</name>
<gene>
    <name evidence="11" type="ORF">CKAN_02250300</name>
</gene>
<reference evidence="11 12" key="1">
    <citation type="journal article" date="2019" name="Nat. Plants">
        <title>Stout camphor tree genome fills gaps in understanding of flowering plant genome evolution.</title>
        <authorList>
            <person name="Chaw S.M."/>
            <person name="Liu Y.C."/>
            <person name="Wu Y.W."/>
            <person name="Wang H.Y."/>
            <person name="Lin C.I."/>
            <person name="Wu C.S."/>
            <person name="Ke H.M."/>
            <person name="Chang L.Y."/>
            <person name="Hsu C.Y."/>
            <person name="Yang H.T."/>
            <person name="Sudianto E."/>
            <person name="Hsu M.H."/>
            <person name="Wu K.P."/>
            <person name="Wang L.N."/>
            <person name="Leebens-Mack J.H."/>
            <person name="Tsai I.J."/>
        </authorList>
    </citation>
    <scope>NUCLEOTIDE SEQUENCE [LARGE SCALE GENOMIC DNA]</scope>
    <source>
        <strain evidence="12">cv. Chaw 1501</strain>
        <tissue evidence="11">Young leaves</tissue>
    </source>
</reference>
<evidence type="ECO:0000256" key="5">
    <source>
        <dbReference type="ARBA" id="ARBA00022729"/>
    </source>
</evidence>
<evidence type="ECO:0000256" key="1">
    <source>
        <dbReference type="ARBA" id="ARBA00004479"/>
    </source>
</evidence>
<comment type="subcellular location">
    <subcellularLocation>
        <location evidence="1">Membrane</location>
        <topology evidence="1">Single-pass type I membrane protein</topology>
    </subcellularLocation>
</comment>
<dbReference type="PANTHER" id="PTHR48063">
    <property type="entry name" value="LRR RECEPTOR-LIKE KINASE"/>
    <property type="match status" value="1"/>
</dbReference>
<comment type="similarity">
    <text evidence="2">Belongs to the RLP family.</text>
</comment>